<name>G0UJI0_TRYCI</name>
<proteinExistence type="predicted"/>
<dbReference type="EMBL" id="HE575315">
    <property type="protein sequence ID" value="CCC89533.1"/>
    <property type="molecule type" value="Genomic_DNA"/>
</dbReference>
<dbReference type="VEuPathDB" id="TriTrypDB:TcIL3000_2_1110"/>
<dbReference type="AlphaFoldDB" id="G0UJI0"/>
<protein>
    <submittedName>
        <fullName evidence="2">Uncharacterized protein TCIL3000_2_1110</fullName>
    </submittedName>
</protein>
<reference evidence="2" key="1">
    <citation type="journal article" date="2012" name="Proc. Natl. Acad. Sci. U.S.A.">
        <title>Antigenic diversity is generated by distinct evolutionary mechanisms in African trypanosome species.</title>
        <authorList>
            <person name="Jackson A.P."/>
            <person name="Berry A."/>
            <person name="Aslett M."/>
            <person name="Allison H.C."/>
            <person name="Burton P."/>
            <person name="Vavrova-Anderson J."/>
            <person name="Brown R."/>
            <person name="Browne H."/>
            <person name="Corton N."/>
            <person name="Hauser H."/>
            <person name="Gamble J."/>
            <person name="Gilderthorp R."/>
            <person name="Marcello L."/>
            <person name="McQuillan J."/>
            <person name="Otto T.D."/>
            <person name="Quail M.A."/>
            <person name="Sanders M.J."/>
            <person name="van Tonder A."/>
            <person name="Ginger M.L."/>
            <person name="Field M.C."/>
            <person name="Barry J.D."/>
            <person name="Hertz-Fowler C."/>
            <person name="Berriman M."/>
        </authorList>
    </citation>
    <scope>NUCLEOTIDE SEQUENCE</scope>
    <source>
        <strain evidence="2">IL3000</strain>
    </source>
</reference>
<organism evidence="2">
    <name type="scientific">Trypanosoma congolense (strain IL3000)</name>
    <dbReference type="NCBI Taxonomy" id="1068625"/>
    <lineage>
        <taxon>Eukaryota</taxon>
        <taxon>Discoba</taxon>
        <taxon>Euglenozoa</taxon>
        <taxon>Kinetoplastea</taxon>
        <taxon>Metakinetoplastina</taxon>
        <taxon>Trypanosomatida</taxon>
        <taxon>Trypanosomatidae</taxon>
        <taxon>Trypanosoma</taxon>
        <taxon>Nannomonas</taxon>
    </lineage>
</organism>
<evidence type="ECO:0000256" key="1">
    <source>
        <dbReference type="SAM" id="MobiDB-lite"/>
    </source>
</evidence>
<accession>G0UJI0</accession>
<feature type="region of interest" description="Disordered" evidence="1">
    <location>
        <begin position="61"/>
        <end position="84"/>
    </location>
</feature>
<sequence>MRDVGNNSLTCGHCGVTHDTLAPASHHTDPLCYRYPSAAGDVRVEVPEDERATGAVLTRVSLEQAPQARGRDRGGGGASGSLSGTERCLPTALLLPVPSGPTSCASCGAYLRLENIVGICLSCNHCNNHLSGSFTACRSELELTLRLKLKAMLDIARRATRGSLLCSDALKMLCSLTAALQRADETHLPWRGCDLSKDMMCGVSPRMPVFEDETVHGAVSDVAEILQSICVIAGTMASGDAVEATATETSWARKRPWISVALDLVDLMNRTTDYDELGFDVLARLCEVIRPSQRAHIYRETRWAYLRHMKLPREWIVNDVVCSTCLLTNRTFSPDSVVEGVCRCAESPGTAATYAIGTHRETAADKKMA</sequence>
<gene>
    <name evidence="2" type="ORF">TCIL3000_2_1110</name>
</gene>
<evidence type="ECO:0000313" key="2">
    <source>
        <dbReference type="EMBL" id="CCC89533.1"/>
    </source>
</evidence>